<proteinExistence type="predicted"/>
<comment type="caution">
    <text evidence="2">The sequence shown here is derived from an EMBL/GenBank/DDBJ whole genome shotgun (WGS) entry which is preliminary data.</text>
</comment>
<gene>
    <name evidence="2" type="ORF">GUJ93_ZPchr0012g20519</name>
</gene>
<sequence>MASLRALVAASLRIVHRQTPTSRGLRTEPQLGSEGKGRYRAHPWPQEPPGVTRSDRLTRPLLGSSVLIAIDP</sequence>
<organism evidence="2 3">
    <name type="scientific">Zizania palustris</name>
    <name type="common">Northern wild rice</name>
    <dbReference type="NCBI Taxonomy" id="103762"/>
    <lineage>
        <taxon>Eukaryota</taxon>
        <taxon>Viridiplantae</taxon>
        <taxon>Streptophyta</taxon>
        <taxon>Embryophyta</taxon>
        <taxon>Tracheophyta</taxon>
        <taxon>Spermatophyta</taxon>
        <taxon>Magnoliopsida</taxon>
        <taxon>Liliopsida</taxon>
        <taxon>Poales</taxon>
        <taxon>Poaceae</taxon>
        <taxon>BOP clade</taxon>
        <taxon>Oryzoideae</taxon>
        <taxon>Oryzeae</taxon>
        <taxon>Zizaniinae</taxon>
        <taxon>Zizania</taxon>
    </lineage>
</organism>
<evidence type="ECO:0000313" key="2">
    <source>
        <dbReference type="EMBL" id="KAG8095165.1"/>
    </source>
</evidence>
<reference evidence="2" key="2">
    <citation type="submission" date="2021-02" db="EMBL/GenBank/DDBJ databases">
        <authorList>
            <person name="Kimball J.A."/>
            <person name="Haas M.W."/>
            <person name="Macchietto M."/>
            <person name="Kono T."/>
            <person name="Duquette J."/>
            <person name="Shao M."/>
        </authorList>
    </citation>
    <scope>NUCLEOTIDE SEQUENCE</scope>
    <source>
        <tissue evidence="2">Fresh leaf tissue</tissue>
    </source>
</reference>
<dbReference type="AlphaFoldDB" id="A0A8J5WPS9"/>
<accession>A0A8J5WPS9</accession>
<evidence type="ECO:0000313" key="3">
    <source>
        <dbReference type="Proteomes" id="UP000729402"/>
    </source>
</evidence>
<reference evidence="2" key="1">
    <citation type="journal article" date="2021" name="bioRxiv">
        <title>Whole Genome Assembly and Annotation of Northern Wild Rice, Zizania palustris L., Supports a Whole Genome Duplication in the Zizania Genus.</title>
        <authorList>
            <person name="Haas M."/>
            <person name="Kono T."/>
            <person name="Macchietto M."/>
            <person name="Millas R."/>
            <person name="McGilp L."/>
            <person name="Shao M."/>
            <person name="Duquette J."/>
            <person name="Hirsch C.N."/>
            <person name="Kimball J."/>
        </authorList>
    </citation>
    <scope>NUCLEOTIDE SEQUENCE</scope>
    <source>
        <tissue evidence="2">Fresh leaf tissue</tissue>
    </source>
</reference>
<name>A0A8J5WPS9_ZIZPA</name>
<dbReference type="EMBL" id="JAAALK010000080">
    <property type="protein sequence ID" value="KAG8095165.1"/>
    <property type="molecule type" value="Genomic_DNA"/>
</dbReference>
<dbReference type="Proteomes" id="UP000729402">
    <property type="component" value="Unassembled WGS sequence"/>
</dbReference>
<evidence type="ECO:0000256" key="1">
    <source>
        <dbReference type="SAM" id="MobiDB-lite"/>
    </source>
</evidence>
<protein>
    <submittedName>
        <fullName evidence="2">Uncharacterized protein</fullName>
    </submittedName>
</protein>
<feature type="region of interest" description="Disordered" evidence="1">
    <location>
        <begin position="19"/>
        <end position="57"/>
    </location>
</feature>
<keyword evidence="3" id="KW-1185">Reference proteome</keyword>